<proteinExistence type="predicted"/>
<organism evidence="4 5">
    <name type="scientific">Cichlidogyrus casuarinus</name>
    <dbReference type="NCBI Taxonomy" id="1844966"/>
    <lineage>
        <taxon>Eukaryota</taxon>
        <taxon>Metazoa</taxon>
        <taxon>Spiralia</taxon>
        <taxon>Lophotrochozoa</taxon>
        <taxon>Platyhelminthes</taxon>
        <taxon>Monogenea</taxon>
        <taxon>Monopisthocotylea</taxon>
        <taxon>Dactylogyridea</taxon>
        <taxon>Ancyrocephalidae</taxon>
        <taxon>Cichlidogyrus</taxon>
    </lineage>
</organism>
<gene>
    <name evidence="4" type="ORF">Ciccas_000214</name>
</gene>
<dbReference type="PANTHER" id="PTHR47049:SF2">
    <property type="entry name" value="PIEZO-TYPE MECHANOSENSITIVE ION CHANNEL HOMOLOG"/>
    <property type="match status" value="1"/>
</dbReference>
<feature type="transmembrane region" description="Helical" evidence="2">
    <location>
        <begin position="56"/>
        <end position="76"/>
    </location>
</feature>
<keyword evidence="2" id="KW-0812">Transmembrane</keyword>
<feature type="transmembrane region" description="Helical" evidence="2">
    <location>
        <begin position="111"/>
        <end position="129"/>
    </location>
</feature>
<evidence type="ECO:0000256" key="1">
    <source>
        <dbReference type="SAM" id="MobiDB-lite"/>
    </source>
</evidence>
<evidence type="ECO:0000259" key="3">
    <source>
        <dbReference type="Pfam" id="PF24871"/>
    </source>
</evidence>
<reference evidence="4 5" key="1">
    <citation type="submission" date="2024-11" db="EMBL/GenBank/DDBJ databases">
        <title>Adaptive evolution of stress response genes in parasites aligns with host niche diversity.</title>
        <authorList>
            <person name="Hahn C."/>
            <person name="Resl P."/>
        </authorList>
    </citation>
    <scope>NUCLEOTIDE SEQUENCE [LARGE SCALE GENOMIC DNA]</scope>
    <source>
        <strain evidence="4">EGGRZ-B1_66</strain>
        <tissue evidence="4">Body</tissue>
    </source>
</reference>
<dbReference type="PANTHER" id="PTHR47049">
    <property type="entry name" value="PIEZO-TYPE MECHANOSENSITIVE ION CHANNEL HOMOLOG"/>
    <property type="match status" value="1"/>
</dbReference>
<dbReference type="Proteomes" id="UP001626550">
    <property type="component" value="Unassembled WGS sequence"/>
</dbReference>
<keyword evidence="2" id="KW-0472">Membrane</keyword>
<comment type="caution">
    <text evidence="4">The sequence shown here is derived from an EMBL/GenBank/DDBJ whole genome shotgun (WGS) entry which is preliminary data.</text>
</comment>
<evidence type="ECO:0000313" key="4">
    <source>
        <dbReference type="EMBL" id="KAL3321093.1"/>
    </source>
</evidence>
<dbReference type="InterPro" id="IPR056769">
    <property type="entry name" value="Piezo_TM1-24"/>
</dbReference>
<keyword evidence="5" id="KW-1185">Reference proteome</keyword>
<dbReference type="AlphaFoldDB" id="A0ABD2QNJ9"/>
<dbReference type="Pfam" id="PF24871">
    <property type="entry name" value="Piezo_TM1-24"/>
    <property type="match status" value="1"/>
</dbReference>
<keyword evidence="2" id="KW-1133">Transmembrane helix</keyword>
<feature type="transmembrane region" description="Helical" evidence="2">
    <location>
        <begin position="82"/>
        <end position="99"/>
    </location>
</feature>
<feature type="compositionally biased region" description="Polar residues" evidence="1">
    <location>
        <begin position="1"/>
        <end position="12"/>
    </location>
</feature>
<name>A0ABD2QNJ9_9PLAT</name>
<protein>
    <recommendedName>
        <fullName evidence="3">Piezo TM1-24 domain-containing protein</fullName>
    </recommendedName>
</protein>
<dbReference type="InterPro" id="IPR027272">
    <property type="entry name" value="Piezo"/>
</dbReference>
<feature type="domain" description="Piezo TM1-24" evidence="3">
    <location>
        <begin position="31"/>
        <end position="146"/>
    </location>
</feature>
<dbReference type="EMBL" id="JBJKFK010000011">
    <property type="protein sequence ID" value="KAL3321093.1"/>
    <property type="molecule type" value="Genomic_DNA"/>
</dbReference>
<sequence length="146" mass="16261">MIPTRNCRSNAVSCPATPKTPIGSNQEEPLSSSFAASQLKFPQTNPSMNQSEFWKAWGISTLYNTLCLTLLCLAGITSPSLISFFYILSFLGGCTYWASCHTVGTKNFGCLRVLLLIYSFLHMSLIYLYQFDFFQVFLPDGSVPAR</sequence>
<feature type="region of interest" description="Disordered" evidence="1">
    <location>
        <begin position="1"/>
        <end position="29"/>
    </location>
</feature>
<evidence type="ECO:0000313" key="5">
    <source>
        <dbReference type="Proteomes" id="UP001626550"/>
    </source>
</evidence>
<accession>A0ABD2QNJ9</accession>
<evidence type="ECO:0000256" key="2">
    <source>
        <dbReference type="SAM" id="Phobius"/>
    </source>
</evidence>